<evidence type="ECO:0000256" key="3">
    <source>
        <dbReference type="ARBA" id="ARBA00008770"/>
    </source>
</evidence>
<dbReference type="InterPro" id="IPR003337">
    <property type="entry name" value="Trehalose_PPase"/>
</dbReference>
<comment type="function">
    <text evidence="5 6">Removes the phosphate from trehalose 6-phosphate to produce free trehalose.</text>
</comment>
<dbReference type="RefSeq" id="WP_345411251.1">
    <property type="nucleotide sequence ID" value="NZ_BAABHO010000005.1"/>
</dbReference>
<name>A0ABP9ACU3_9PSEU</name>
<dbReference type="EC" id="3.1.3.12" evidence="6"/>
<evidence type="ECO:0000256" key="4">
    <source>
        <dbReference type="ARBA" id="ARBA00022801"/>
    </source>
</evidence>
<proteinExistence type="inferred from homology"/>
<evidence type="ECO:0000256" key="1">
    <source>
        <dbReference type="ARBA" id="ARBA00000500"/>
    </source>
</evidence>
<dbReference type="PANTHER" id="PTHR43768:SF3">
    <property type="entry name" value="TREHALOSE 6-PHOSPHATE PHOSPHATASE"/>
    <property type="match status" value="1"/>
</dbReference>
<reference evidence="8" key="1">
    <citation type="journal article" date="2019" name="Int. J. Syst. Evol. Microbiol.">
        <title>The Global Catalogue of Microorganisms (GCM) 10K type strain sequencing project: providing services to taxonomists for standard genome sequencing and annotation.</title>
        <authorList>
            <consortium name="The Broad Institute Genomics Platform"/>
            <consortium name="The Broad Institute Genome Sequencing Center for Infectious Disease"/>
            <person name="Wu L."/>
            <person name="Ma J."/>
        </authorList>
    </citation>
    <scope>NUCLEOTIDE SEQUENCE [LARGE SCALE GENOMIC DNA]</scope>
    <source>
        <strain evidence="8">JCM 17979</strain>
    </source>
</reference>
<dbReference type="NCBIfam" id="TIGR01484">
    <property type="entry name" value="HAD-SF-IIB"/>
    <property type="match status" value="1"/>
</dbReference>
<gene>
    <name evidence="7" type="ORF">GCM10023200_09170</name>
</gene>
<keyword evidence="6" id="KW-0460">Magnesium</keyword>
<dbReference type="InterPro" id="IPR036412">
    <property type="entry name" value="HAD-like_sf"/>
</dbReference>
<evidence type="ECO:0000313" key="8">
    <source>
        <dbReference type="Proteomes" id="UP001500928"/>
    </source>
</evidence>
<dbReference type="Gene3D" id="3.40.50.1000">
    <property type="entry name" value="HAD superfamily/HAD-like"/>
    <property type="match status" value="1"/>
</dbReference>
<organism evidence="7 8">
    <name type="scientific">Actinomycetospora chlora</name>
    <dbReference type="NCBI Taxonomy" id="663608"/>
    <lineage>
        <taxon>Bacteria</taxon>
        <taxon>Bacillati</taxon>
        <taxon>Actinomycetota</taxon>
        <taxon>Actinomycetes</taxon>
        <taxon>Pseudonocardiales</taxon>
        <taxon>Pseudonocardiaceae</taxon>
        <taxon>Actinomycetospora</taxon>
    </lineage>
</organism>
<dbReference type="Proteomes" id="UP001500928">
    <property type="component" value="Unassembled WGS sequence"/>
</dbReference>
<comment type="pathway">
    <text evidence="2 6">Glycan biosynthesis; trehalose biosynthesis.</text>
</comment>
<keyword evidence="6" id="KW-0479">Metal-binding</keyword>
<evidence type="ECO:0000313" key="7">
    <source>
        <dbReference type="EMBL" id="GAA4778376.1"/>
    </source>
</evidence>
<dbReference type="Gene3D" id="3.30.70.1020">
    <property type="entry name" value="Trehalose-6-phosphate phosphatase related protein, domain 2"/>
    <property type="match status" value="1"/>
</dbReference>
<dbReference type="Pfam" id="PF02358">
    <property type="entry name" value="Trehalose_PPase"/>
    <property type="match status" value="1"/>
</dbReference>
<dbReference type="InterPro" id="IPR023214">
    <property type="entry name" value="HAD_sf"/>
</dbReference>
<dbReference type="EMBL" id="BAABHO010000005">
    <property type="protein sequence ID" value="GAA4778376.1"/>
    <property type="molecule type" value="Genomic_DNA"/>
</dbReference>
<keyword evidence="4 6" id="KW-0378">Hydrolase</keyword>
<dbReference type="NCBIfam" id="TIGR00685">
    <property type="entry name" value="T6PP"/>
    <property type="match status" value="1"/>
</dbReference>
<dbReference type="SUPFAM" id="SSF56784">
    <property type="entry name" value="HAD-like"/>
    <property type="match status" value="1"/>
</dbReference>
<evidence type="ECO:0000256" key="5">
    <source>
        <dbReference type="ARBA" id="ARBA00024179"/>
    </source>
</evidence>
<evidence type="ECO:0000256" key="6">
    <source>
        <dbReference type="RuleBase" id="RU361117"/>
    </source>
</evidence>
<sequence>MTVPPATTTADRLPHALDAAAVAERLAGRRPAVFLDYDGVLTPIVPRPEDAIMTDDMRGIVHALAGRCPVCVVSGRDRGVVAELMGLDDLIIAGSHGFDIHDPQRGVIEHEASRGWEDLVAEITRRVTDGAAEIEGTQVEPKHASVALHDRHVADADRPRVEALVEAVLAEHPGQLRVTPGKFVHEIQPKIDWNKGKAVDHLIDVLDLDHPDVVPIYLGDDITDEDAFRALAARGGDHREPGLGILVIDPADAAARETAATAVLSTVDEVGRFLDGLAR</sequence>
<dbReference type="PANTHER" id="PTHR43768">
    <property type="entry name" value="TREHALOSE 6-PHOSPHATE PHOSPHATASE"/>
    <property type="match status" value="1"/>
</dbReference>
<comment type="similarity">
    <text evidence="3 6">Belongs to the trehalose phosphatase family.</text>
</comment>
<comment type="cofactor">
    <cofactor evidence="6">
        <name>Mg(2+)</name>
        <dbReference type="ChEBI" id="CHEBI:18420"/>
    </cofactor>
</comment>
<accession>A0ABP9ACU3</accession>
<comment type="catalytic activity">
    <reaction evidence="1 6">
        <text>alpha,alpha-trehalose 6-phosphate + H2O = alpha,alpha-trehalose + phosphate</text>
        <dbReference type="Rhea" id="RHEA:23420"/>
        <dbReference type="ChEBI" id="CHEBI:15377"/>
        <dbReference type="ChEBI" id="CHEBI:16551"/>
        <dbReference type="ChEBI" id="CHEBI:43474"/>
        <dbReference type="ChEBI" id="CHEBI:58429"/>
        <dbReference type="EC" id="3.1.3.12"/>
    </reaction>
</comment>
<dbReference type="InterPro" id="IPR006379">
    <property type="entry name" value="HAD-SF_hydro_IIB"/>
</dbReference>
<protein>
    <recommendedName>
        <fullName evidence="6">Trehalose 6-phosphate phosphatase</fullName>
        <ecNumber evidence="6">3.1.3.12</ecNumber>
    </recommendedName>
</protein>
<dbReference type="InterPro" id="IPR044651">
    <property type="entry name" value="OTSB-like"/>
</dbReference>
<evidence type="ECO:0000256" key="2">
    <source>
        <dbReference type="ARBA" id="ARBA00005199"/>
    </source>
</evidence>
<comment type="caution">
    <text evidence="7">The sequence shown here is derived from an EMBL/GenBank/DDBJ whole genome shotgun (WGS) entry which is preliminary data.</text>
</comment>
<keyword evidence="8" id="KW-1185">Reference proteome</keyword>